<dbReference type="RefSeq" id="WP_386805956.1">
    <property type="nucleotide sequence ID" value="NZ_JBHTMU010000047.1"/>
</dbReference>
<reference evidence="2" key="1">
    <citation type="journal article" date="2019" name="Int. J. Syst. Evol. Microbiol.">
        <title>The Global Catalogue of Microorganisms (GCM) 10K type strain sequencing project: providing services to taxonomists for standard genome sequencing and annotation.</title>
        <authorList>
            <consortium name="The Broad Institute Genomics Platform"/>
            <consortium name="The Broad Institute Genome Sequencing Center for Infectious Disease"/>
            <person name="Wu L."/>
            <person name="Ma J."/>
        </authorList>
    </citation>
    <scope>NUCLEOTIDE SEQUENCE [LARGE SCALE GENOMIC DNA]</scope>
    <source>
        <strain evidence="2">CCUG 62953</strain>
    </source>
</reference>
<evidence type="ECO:0008006" key="3">
    <source>
        <dbReference type="Google" id="ProtNLM"/>
    </source>
</evidence>
<accession>A0ABW3ZMP7</accession>
<evidence type="ECO:0000313" key="2">
    <source>
        <dbReference type="Proteomes" id="UP001597135"/>
    </source>
</evidence>
<dbReference type="SUPFAM" id="SSF52540">
    <property type="entry name" value="P-loop containing nucleoside triphosphate hydrolases"/>
    <property type="match status" value="1"/>
</dbReference>
<protein>
    <recommendedName>
        <fullName evidence="3">Sulfotransferase family protein</fullName>
    </recommendedName>
</protein>
<comment type="caution">
    <text evidence="1">The sequence shown here is derived from an EMBL/GenBank/DDBJ whole genome shotgun (WGS) entry which is preliminary data.</text>
</comment>
<dbReference type="EMBL" id="JBHTMU010000047">
    <property type="protein sequence ID" value="MFD1344374.1"/>
    <property type="molecule type" value="Genomic_DNA"/>
</dbReference>
<proteinExistence type="predicted"/>
<dbReference type="InterPro" id="IPR027417">
    <property type="entry name" value="P-loop_NTPase"/>
</dbReference>
<gene>
    <name evidence="1" type="ORF">ACFQ4E_18230</name>
</gene>
<evidence type="ECO:0000313" key="1">
    <source>
        <dbReference type="EMBL" id="MFD1344374.1"/>
    </source>
</evidence>
<name>A0ABW3ZMP7_9RHOB</name>
<keyword evidence="2" id="KW-1185">Reference proteome</keyword>
<sequence>MSLETVLFMGHMKVGSTSLQAHLATHVGALEKAGILYPATSPEGLAHNRALIAGERRGADLGRFGILAPHNALAYRMLVEGGHMQRLPGRFEGTPASEEIAALIERQIAETAPRTLLYCAEIFGRFGRHDPALVADLKARFTRGPVRWLCTLRRPDDYLISWHVHRLKIGDRTGRLASRAIRDYAGSIHLDYRRFLAPWIDTFGTEAMVLSDYAEVREAGGSVPAFLAASRLPIPPDLPSPPDRNLGLHRALAEIARRGNHALPPGPAKTLRKFLEETGPALDLPPSREIEMIGARRRRWLAREFAPVARWLDGLVDRPRFFQEIDRMTDTAPLPEMEAARAALAQLQTPGRLAACPETARPFLTGLRLPRLSLERLL</sequence>
<organism evidence="1 2">
    <name type="scientific">Litorisediminicola beolgyonensis</name>
    <dbReference type="NCBI Taxonomy" id="1173614"/>
    <lineage>
        <taxon>Bacteria</taxon>
        <taxon>Pseudomonadati</taxon>
        <taxon>Pseudomonadota</taxon>
        <taxon>Alphaproteobacteria</taxon>
        <taxon>Rhodobacterales</taxon>
        <taxon>Paracoccaceae</taxon>
        <taxon>Litorisediminicola</taxon>
    </lineage>
</organism>
<dbReference type="Proteomes" id="UP001597135">
    <property type="component" value="Unassembled WGS sequence"/>
</dbReference>